<name>A0A0S4KJ89_BODSA</name>
<accession>A0A0S4KJ89</accession>
<evidence type="ECO:0000313" key="3">
    <source>
        <dbReference type="Proteomes" id="UP000051952"/>
    </source>
</evidence>
<feature type="compositionally biased region" description="Polar residues" evidence="1">
    <location>
        <begin position="8"/>
        <end position="20"/>
    </location>
</feature>
<evidence type="ECO:0000256" key="1">
    <source>
        <dbReference type="SAM" id="MobiDB-lite"/>
    </source>
</evidence>
<evidence type="ECO:0000313" key="2">
    <source>
        <dbReference type="EMBL" id="CUI15048.1"/>
    </source>
</evidence>
<keyword evidence="3" id="KW-1185">Reference proteome</keyword>
<reference evidence="3" key="1">
    <citation type="submission" date="2015-09" db="EMBL/GenBank/DDBJ databases">
        <authorList>
            <consortium name="Pathogen Informatics"/>
        </authorList>
    </citation>
    <scope>NUCLEOTIDE SEQUENCE [LARGE SCALE GENOMIC DNA]</scope>
    <source>
        <strain evidence="3">Lake Konstanz</strain>
    </source>
</reference>
<gene>
    <name evidence="2" type="ORF">BSAL_21610</name>
</gene>
<feature type="region of interest" description="Disordered" evidence="1">
    <location>
        <begin position="1"/>
        <end position="58"/>
    </location>
</feature>
<dbReference type="Proteomes" id="UP000051952">
    <property type="component" value="Unassembled WGS sequence"/>
</dbReference>
<dbReference type="GO" id="GO:0031390">
    <property type="term" value="C:Ctf18 RFC-like complex"/>
    <property type="evidence" value="ECO:0007669"/>
    <property type="project" value="InterPro"/>
</dbReference>
<dbReference type="GO" id="GO:0007064">
    <property type="term" value="P:mitotic sister chromatid cohesion"/>
    <property type="evidence" value="ECO:0007669"/>
    <property type="project" value="InterPro"/>
</dbReference>
<dbReference type="AlphaFoldDB" id="A0A0S4KJ89"/>
<sequence>MQKAITLINRSGAASASPCSSRRDEALPVGEAAPPKPDSTTSSDSPLEEMDIIELQGTLSVPDHLRQQQHADDSSSSSEVFLGTVERQGGKKVTLNIGTLVVEGEINPYKKKMLILQRVDREPQVCASTSSTSENRKRCREDIHGEEEDPNKLDYPSEPMLLGEWLSLGDNEERVARAAQAAIIAAAETTSKREYKVVGVATNHYLFKSKPSRVFK</sequence>
<organism evidence="2 3">
    <name type="scientific">Bodo saltans</name>
    <name type="common">Flagellated protozoan</name>
    <dbReference type="NCBI Taxonomy" id="75058"/>
    <lineage>
        <taxon>Eukaryota</taxon>
        <taxon>Discoba</taxon>
        <taxon>Euglenozoa</taxon>
        <taxon>Kinetoplastea</taxon>
        <taxon>Metakinetoplastina</taxon>
        <taxon>Eubodonida</taxon>
        <taxon>Bodonidae</taxon>
        <taxon>Bodo</taxon>
    </lineage>
</organism>
<proteinExistence type="predicted"/>
<dbReference type="EMBL" id="CYKH01001744">
    <property type="protein sequence ID" value="CUI15048.1"/>
    <property type="molecule type" value="Genomic_DNA"/>
</dbReference>
<feature type="compositionally biased region" description="Basic and acidic residues" evidence="1">
    <location>
        <begin position="134"/>
        <end position="143"/>
    </location>
</feature>
<protein>
    <submittedName>
        <fullName evidence="2">Uncharacterized protein</fullName>
    </submittedName>
</protein>
<dbReference type="InterPro" id="IPR018607">
    <property type="entry name" value="Ctf8"/>
</dbReference>
<feature type="region of interest" description="Disordered" evidence="1">
    <location>
        <begin position="126"/>
        <end position="156"/>
    </location>
</feature>
<dbReference type="VEuPathDB" id="TriTrypDB:BSAL_21610"/>
<dbReference type="Pfam" id="PF09696">
    <property type="entry name" value="Ctf8"/>
    <property type="match status" value="1"/>
</dbReference>